<dbReference type="EMBL" id="FNAR01000002">
    <property type="protein sequence ID" value="SDD98101.1"/>
    <property type="molecule type" value="Genomic_DNA"/>
</dbReference>
<proteinExistence type="predicted"/>
<accession>A0A1G6Z6E2</accession>
<evidence type="ECO:0000313" key="1">
    <source>
        <dbReference type="EMBL" id="SDD98101.1"/>
    </source>
</evidence>
<sequence>MLMRDHLKDKDYFKDYIEQYHSAIVEFEGLAEQLINERGRNLGKIGVVKWLEIL</sequence>
<gene>
    <name evidence="1" type="ORF">SAMN04488126_102220</name>
</gene>
<evidence type="ECO:0000313" key="2">
    <source>
        <dbReference type="Proteomes" id="UP000198823"/>
    </source>
</evidence>
<dbReference type="Proteomes" id="UP000198823">
    <property type="component" value="Unassembled WGS sequence"/>
</dbReference>
<protein>
    <submittedName>
        <fullName evidence="1">Uncharacterized protein</fullName>
    </submittedName>
</protein>
<reference evidence="1 2" key="1">
    <citation type="submission" date="2016-10" db="EMBL/GenBank/DDBJ databases">
        <authorList>
            <person name="de Groot N.N."/>
        </authorList>
    </citation>
    <scope>NUCLEOTIDE SEQUENCE [LARGE SCALE GENOMIC DNA]</scope>
    <source>
        <strain evidence="1 2">CGMCC 1.6762</strain>
    </source>
</reference>
<name>A0A1G6Z6E2_9BACL</name>
<dbReference type="AlphaFoldDB" id="A0A1G6Z6E2"/>
<organism evidence="1 2">
    <name type="scientific">Bhargavaea beijingensis</name>
    <dbReference type="NCBI Taxonomy" id="426756"/>
    <lineage>
        <taxon>Bacteria</taxon>
        <taxon>Bacillati</taxon>
        <taxon>Bacillota</taxon>
        <taxon>Bacilli</taxon>
        <taxon>Bacillales</taxon>
        <taxon>Caryophanaceae</taxon>
        <taxon>Bhargavaea</taxon>
    </lineage>
</organism>
<dbReference type="STRING" id="426756.SAMN04488126_102220"/>